<comment type="caution">
    <text evidence="3">The sequence shown here is derived from an EMBL/GenBank/DDBJ whole genome shotgun (WGS) entry which is preliminary data.</text>
</comment>
<sequence>MYTLAKFLCLSIGLYRSYKAVKSRRRTALIQWVTFWIVMVTYRLVEAVCDLLLEWWLPLYTYIKLLLVGFLLITQPWGAETLYKQFLQPFMKRHKKDIENLKDNYTTYLIRYTKELGKIIIYMVNLTLSILCQMKDLCYRKFTSGMNASSLNTPERFHLHTELQSTPSKVRKPRSLKKTSEDQ</sequence>
<dbReference type="InterPro" id="IPR004345">
    <property type="entry name" value="TB2_DP1_HVA22"/>
</dbReference>
<feature type="region of interest" description="Disordered" evidence="2">
    <location>
        <begin position="161"/>
        <end position="183"/>
    </location>
</feature>
<accession>A0ABR2WZQ6</accession>
<dbReference type="EMBL" id="JASJQH010000113">
    <property type="protein sequence ID" value="KAK9766916.1"/>
    <property type="molecule type" value="Genomic_DNA"/>
</dbReference>
<comment type="caution">
    <text evidence="1">Lacks conserved residue(s) required for the propagation of feature annotation.</text>
</comment>
<evidence type="ECO:0000256" key="1">
    <source>
        <dbReference type="RuleBase" id="RU362006"/>
    </source>
</evidence>
<keyword evidence="4" id="KW-1185">Reference proteome</keyword>
<evidence type="ECO:0000313" key="4">
    <source>
        <dbReference type="Proteomes" id="UP001479436"/>
    </source>
</evidence>
<keyword evidence="1" id="KW-0472">Membrane</keyword>
<keyword evidence="1" id="KW-0812">Transmembrane</keyword>
<proteinExistence type="inferred from homology"/>
<keyword evidence="1" id="KW-1133">Transmembrane helix</keyword>
<organism evidence="3 4">
    <name type="scientific">Basidiobolus ranarum</name>
    <dbReference type="NCBI Taxonomy" id="34480"/>
    <lineage>
        <taxon>Eukaryota</taxon>
        <taxon>Fungi</taxon>
        <taxon>Fungi incertae sedis</taxon>
        <taxon>Zoopagomycota</taxon>
        <taxon>Entomophthoromycotina</taxon>
        <taxon>Basidiobolomycetes</taxon>
        <taxon>Basidiobolales</taxon>
        <taxon>Basidiobolaceae</taxon>
        <taxon>Basidiobolus</taxon>
    </lineage>
</organism>
<dbReference type="Proteomes" id="UP001479436">
    <property type="component" value="Unassembled WGS sequence"/>
</dbReference>
<evidence type="ECO:0000256" key="2">
    <source>
        <dbReference type="SAM" id="MobiDB-lite"/>
    </source>
</evidence>
<comment type="subcellular location">
    <subcellularLocation>
        <location evidence="1">Membrane</location>
        <topology evidence="1">Multi-pass membrane protein</topology>
    </subcellularLocation>
</comment>
<dbReference type="Pfam" id="PF03134">
    <property type="entry name" value="TB2_DP1_HVA22"/>
    <property type="match status" value="1"/>
</dbReference>
<protein>
    <recommendedName>
        <fullName evidence="1">Protein YOP1</fullName>
    </recommendedName>
</protein>
<keyword evidence="3" id="KW-0675">Receptor</keyword>
<reference evidence="3 4" key="1">
    <citation type="submission" date="2023-04" db="EMBL/GenBank/DDBJ databases">
        <title>Genome of Basidiobolus ranarum AG-B5.</title>
        <authorList>
            <person name="Stajich J.E."/>
            <person name="Carter-House D."/>
            <person name="Gryganskyi A."/>
        </authorList>
    </citation>
    <scope>NUCLEOTIDE SEQUENCE [LARGE SCALE GENOMIC DNA]</scope>
    <source>
        <strain evidence="3 4">AG-B5</strain>
    </source>
</reference>
<gene>
    <name evidence="3" type="primary">REEP2_1</name>
    <name evidence="3" type="ORF">K7432_003633</name>
</gene>
<feature type="transmembrane region" description="Helical" evidence="1">
    <location>
        <begin position="28"/>
        <end position="45"/>
    </location>
</feature>
<evidence type="ECO:0000313" key="3">
    <source>
        <dbReference type="EMBL" id="KAK9766916.1"/>
    </source>
</evidence>
<comment type="similarity">
    <text evidence="1">Belongs to the DP1 family.</text>
</comment>
<dbReference type="PANTHER" id="PTHR12300">
    <property type="entry name" value="HVA22-LIKE PROTEINS"/>
    <property type="match status" value="1"/>
</dbReference>
<name>A0ABR2WZQ6_9FUNG</name>